<keyword evidence="1" id="KW-0732">Signal</keyword>
<dbReference type="RefSeq" id="WP_156051038.1">
    <property type="nucleotide sequence ID" value="NZ_JOEF01000011.1"/>
</dbReference>
<organism evidence="2 3">
    <name type="scientific">Allokutzneria albata</name>
    <name type="common">Kibdelosporangium albatum</name>
    <dbReference type="NCBI Taxonomy" id="211114"/>
    <lineage>
        <taxon>Bacteria</taxon>
        <taxon>Bacillati</taxon>
        <taxon>Actinomycetota</taxon>
        <taxon>Actinomycetes</taxon>
        <taxon>Pseudonocardiales</taxon>
        <taxon>Pseudonocardiaceae</taxon>
        <taxon>Allokutzneria</taxon>
    </lineage>
</organism>
<feature type="signal peptide" evidence="1">
    <location>
        <begin position="1"/>
        <end position="20"/>
    </location>
</feature>
<evidence type="ECO:0000313" key="3">
    <source>
        <dbReference type="Proteomes" id="UP000183376"/>
    </source>
</evidence>
<feature type="chain" id="PRO_5038883659" description="DUF4390 domain-containing protein" evidence="1">
    <location>
        <begin position="21"/>
        <end position="177"/>
    </location>
</feature>
<gene>
    <name evidence="2" type="ORF">SAMN04489726_0791</name>
</gene>
<evidence type="ECO:0000313" key="2">
    <source>
        <dbReference type="EMBL" id="SDM28543.1"/>
    </source>
</evidence>
<protein>
    <recommendedName>
        <fullName evidence="4">DUF4390 domain-containing protein</fullName>
    </recommendedName>
</protein>
<reference evidence="2 3" key="1">
    <citation type="submission" date="2016-10" db="EMBL/GenBank/DDBJ databases">
        <authorList>
            <person name="de Groot N.N."/>
        </authorList>
    </citation>
    <scope>NUCLEOTIDE SEQUENCE [LARGE SCALE GENOMIC DNA]</scope>
    <source>
        <strain evidence="2 3">DSM 44149</strain>
    </source>
</reference>
<dbReference type="EMBL" id="LT629701">
    <property type="protein sequence ID" value="SDM28543.1"/>
    <property type="molecule type" value="Genomic_DNA"/>
</dbReference>
<evidence type="ECO:0008006" key="4">
    <source>
        <dbReference type="Google" id="ProtNLM"/>
    </source>
</evidence>
<dbReference type="Proteomes" id="UP000183376">
    <property type="component" value="Chromosome I"/>
</dbReference>
<evidence type="ECO:0000256" key="1">
    <source>
        <dbReference type="SAM" id="SignalP"/>
    </source>
</evidence>
<dbReference type="AlphaFoldDB" id="A0A1G9RZ90"/>
<proteinExistence type="predicted"/>
<dbReference type="OrthoDB" id="9907573at2"/>
<name>A0A1G9RZ90_ALLAB</name>
<keyword evidence="3" id="KW-1185">Reference proteome</keyword>
<sequence>MRATALAVLMATALTPAPSAPDLSCAPTEPHYYSSDQRSRLALRLCVRVDEARVLRATSSLAIEYRDDSGWHFEQPARVAFMSAQVDGQTSVVERSTGHRWAFSWNHVVTEPRAGFVDVESTASGVPLRPRESYTVRWDIVHKIGGYWREREAPAHSYQVWIPRYGEEGPSITVVTS</sequence>
<accession>A0A1G9RZ90</accession>